<evidence type="ECO:0000313" key="2">
    <source>
        <dbReference type="Proteomes" id="UP001153332"/>
    </source>
</evidence>
<reference evidence="1" key="1">
    <citation type="submission" date="2022-12" db="EMBL/GenBank/DDBJ databases">
        <title>Genome Sequence of Lasiodiplodia mahajangana.</title>
        <authorList>
            <person name="Buettner E."/>
        </authorList>
    </citation>
    <scope>NUCLEOTIDE SEQUENCE</scope>
    <source>
        <strain evidence="1">VT137</strain>
    </source>
</reference>
<sequence>MVNHQGGYLVLVRKYRLSKTNVLVESPNVDLNAQTPRIIIRTLDGEYKGEPRAIDDATSLRDDVDKRAYRDIAHGVYICAESDAGNFPVWVCLERNSEHRQDKHISVLNLYRLEFSVVPLANICWVPSHKASNGDMHTIISDPGRHGYTKETFIPTIIQNIRFPEQAKFSHPPSSLPGFTRLGQKRRMELYNRQLMGMQEARTPRLGRLPQLYTAINENSGLPWFVNDDLPSSDEENTNTCPLHRHSTDKQCHFSSMHRLHRIFASRTLEHCVTSSSSPTGLCEYSTESIPTETGTGLNPDIGIECLQDELQRLGDKHCFRDAEWLQQMTQDWNSPAIHAPSTDSGPGSPRVELLPDALDGLSEMGNLPELVAPGTIWGRQGPEYHDLRTPEPPEMLR</sequence>
<evidence type="ECO:0000313" key="1">
    <source>
        <dbReference type="EMBL" id="KAJ8125647.1"/>
    </source>
</evidence>
<accession>A0ACC2JDP3</accession>
<gene>
    <name evidence="1" type="ORF">O1611_g7992</name>
</gene>
<dbReference type="EMBL" id="JAPUUL010002247">
    <property type="protein sequence ID" value="KAJ8125647.1"/>
    <property type="molecule type" value="Genomic_DNA"/>
</dbReference>
<name>A0ACC2JDP3_9PEZI</name>
<organism evidence="1 2">
    <name type="scientific">Lasiodiplodia mahajangana</name>
    <dbReference type="NCBI Taxonomy" id="1108764"/>
    <lineage>
        <taxon>Eukaryota</taxon>
        <taxon>Fungi</taxon>
        <taxon>Dikarya</taxon>
        <taxon>Ascomycota</taxon>
        <taxon>Pezizomycotina</taxon>
        <taxon>Dothideomycetes</taxon>
        <taxon>Dothideomycetes incertae sedis</taxon>
        <taxon>Botryosphaeriales</taxon>
        <taxon>Botryosphaeriaceae</taxon>
        <taxon>Lasiodiplodia</taxon>
    </lineage>
</organism>
<protein>
    <submittedName>
        <fullName evidence="1">Uncharacterized protein</fullName>
    </submittedName>
</protein>
<proteinExistence type="predicted"/>
<keyword evidence="2" id="KW-1185">Reference proteome</keyword>
<dbReference type="Proteomes" id="UP001153332">
    <property type="component" value="Unassembled WGS sequence"/>
</dbReference>
<comment type="caution">
    <text evidence="1">The sequence shown here is derived from an EMBL/GenBank/DDBJ whole genome shotgun (WGS) entry which is preliminary data.</text>
</comment>